<keyword evidence="2" id="KW-1185">Reference proteome</keyword>
<dbReference type="Proteomes" id="UP001374803">
    <property type="component" value="Chromosome"/>
</dbReference>
<gene>
    <name evidence="1" type="ORF">LVJ94_01140</name>
</gene>
<reference evidence="1" key="1">
    <citation type="submission" date="2021-12" db="EMBL/GenBank/DDBJ databases">
        <title>Discovery of the Pendulisporaceae a myxobacterial family with distinct sporulation behavior and unique specialized metabolism.</title>
        <authorList>
            <person name="Garcia R."/>
            <person name="Popoff A."/>
            <person name="Bader C.D."/>
            <person name="Loehr J."/>
            <person name="Walesch S."/>
            <person name="Walt C."/>
            <person name="Boldt J."/>
            <person name="Bunk B."/>
            <person name="Haeckl F.J.F.P.J."/>
            <person name="Gunesch A.P."/>
            <person name="Birkelbach J."/>
            <person name="Nuebel U."/>
            <person name="Pietschmann T."/>
            <person name="Bach T."/>
            <person name="Mueller R."/>
        </authorList>
    </citation>
    <scope>NUCLEOTIDE SEQUENCE</scope>
    <source>
        <strain evidence="1">MSr11367</strain>
    </source>
</reference>
<evidence type="ECO:0000313" key="1">
    <source>
        <dbReference type="EMBL" id="WXB05867.1"/>
    </source>
</evidence>
<dbReference type="RefSeq" id="WP_394835516.1">
    <property type="nucleotide sequence ID" value="NZ_CP089929.1"/>
</dbReference>
<proteinExistence type="predicted"/>
<dbReference type="EMBL" id="CP089983">
    <property type="protein sequence ID" value="WXB05867.1"/>
    <property type="molecule type" value="Genomic_DNA"/>
</dbReference>
<accession>A0ABZ2L540</accession>
<evidence type="ECO:0000313" key="2">
    <source>
        <dbReference type="Proteomes" id="UP001374803"/>
    </source>
</evidence>
<protein>
    <submittedName>
        <fullName evidence="1">Uncharacterized protein</fullName>
    </submittedName>
</protein>
<organism evidence="1 2">
    <name type="scientific">Pendulispora rubella</name>
    <dbReference type="NCBI Taxonomy" id="2741070"/>
    <lineage>
        <taxon>Bacteria</taxon>
        <taxon>Pseudomonadati</taxon>
        <taxon>Myxococcota</taxon>
        <taxon>Myxococcia</taxon>
        <taxon>Myxococcales</taxon>
        <taxon>Sorangiineae</taxon>
        <taxon>Pendulisporaceae</taxon>
        <taxon>Pendulispora</taxon>
    </lineage>
</organism>
<name>A0ABZ2L540_9BACT</name>
<sequence length="83" mass="9096">MAIMVQSPYSHAHRANEDATAEVRIQIAVLRTLLDEVEQLVPPSGMQGSQRAASRQLAEELARLGCRMIELATEMATAEKPAH</sequence>